<dbReference type="PANTHER" id="PTHR30041">
    <property type="entry name" value="ARSENATE REDUCTASE"/>
    <property type="match status" value="1"/>
</dbReference>
<evidence type="ECO:0000256" key="3">
    <source>
        <dbReference type="ARBA" id="ARBA00023002"/>
    </source>
</evidence>
<evidence type="ECO:0000256" key="1">
    <source>
        <dbReference type="ARBA" id="ARBA00007198"/>
    </source>
</evidence>
<accession>A0A248JSA4</accession>
<dbReference type="Pfam" id="PF03960">
    <property type="entry name" value="ArsC"/>
    <property type="match status" value="1"/>
</dbReference>
<name>A0A248JSA4_9PROT</name>
<dbReference type="EMBL" id="CP022110">
    <property type="protein sequence ID" value="ASG21489.1"/>
    <property type="molecule type" value="Genomic_DNA"/>
</dbReference>
<evidence type="ECO:0000256" key="4">
    <source>
        <dbReference type="ARBA" id="ARBA00038969"/>
    </source>
</evidence>
<comment type="similarity">
    <text evidence="1 6">Belongs to the ArsC family.</text>
</comment>
<dbReference type="AlphaFoldDB" id="A0A248JSA4"/>
<dbReference type="SUPFAM" id="SSF52833">
    <property type="entry name" value="Thioredoxin-like"/>
    <property type="match status" value="1"/>
</dbReference>
<gene>
    <name evidence="7" type="ORF">Y958_12185</name>
</gene>
<dbReference type="PROSITE" id="PS51353">
    <property type="entry name" value="ARSC"/>
    <property type="match status" value="1"/>
</dbReference>
<dbReference type="KEGG" id="nao:Y958_12185"/>
<dbReference type="RefSeq" id="WP_088872191.1">
    <property type="nucleotide sequence ID" value="NZ_CP022110.1"/>
</dbReference>
<dbReference type="InterPro" id="IPR006660">
    <property type="entry name" value="Arsenate_reductase-like"/>
</dbReference>
<dbReference type="Proteomes" id="UP000197153">
    <property type="component" value="Chromosome 1"/>
</dbReference>
<keyword evidence="3" id="KW-0560">Oxidoreductase</keyword>
<organism evidence="7 8">
    <name type="scientific">Nitrospirillum viridazoti CBAmc</name>
    <dbReference type="NCBI Taxonomy" id="1441467"/>
    <lineage>
        <taxon>Bacteria</taxon>
        <taxon>Pseudomonadati</taxon>
        <taxon>Pseudomonadota</taxon>
        <taxon>Alphaproteobacteria</taxon>
        <taxon>Rhodospirillales</taxon>
        <taxon>Azospirillaceae</taxon>
        <taxon>Nitrospirillum</taxon>
        <taxon>Nitrospirillum viridazoti</taxon>
    </lineage>
</organism>
<dbReference type="Gene3D" id="3.40.30.10">
    <property type="entry name" value="Glutaredoxin"/>
    <property type="match status" value="1"/>
</dbReference>
<evidence type="ECO:0000256" key="6">
    <source>
        <dbReference type="PROSITE-ProRule" id="PRU01282"/>
    </source>
</evidence>
<proteinExistence type="inferred from homology"/>
<dbReference type="InterPro" id="IPR006659">
    <property type="entry name" value="Arsenate_reductase"/>
</dbReference>
<keyword evidence="2" id="KW-0059">Arsenical resistance</keyword>
<evidence type="ECO:0000256" key="5">
    <source>
        <dbReference type="ARBA" id="ARBA00039879"/>
    </source>
</evidence>
<reference evidence="7 8" key="1">
    <citation type="submission" date="2017-06" db="EMBL/GenBank/DDBJ databases">
        <title>Complete genome sequence of Nitrospirillum amazonense strain CBAmC, an endophytic nitrogen-fixing and plant growth-promoting bacterium, isolated from sugarcane.</title>
        <authorList>
            <person name="Schwab S."/>
            <person name="dos Santos Teixeira K.R."/>
            <person name="Simoes Araujo J.L."/>
            <person name="Soares Vidal M."/>
            <person name="Borges de Freitas H.R."/>
            <person name="Rivello Crivelaro A.L."/>
            <person name="Bueno de Camargo Nunes A."/>
            <person name="dos Santos C.M."/>
            <person name="Palmeira da Silva Rosa D."/>
            <person name="da Silva Padilha D."/>
            <person name="da Silva E."/>
            <person name="Araujo Terra L."/>
            <person name="Soares Mendes V."/>
            <person name="Farinelli L."/>
            <person name="Magalhaes Cruz L."/>
            <person name="Baldani J.I."/>
        </authorList>
    </citation>
    <scope>NUCLEOTIDE SEQUENCE [LARGE SCALE GENOMIC DNA]</scope>
    <source>
        <strain evidence="7 8">CBAmC</strain>
    </source>
</reference>
<dbReference type="EC" id="1.20.4.1" evidence="4"/>
<sequence>MIVTLWHNPKCSTSRRVLADLQAGGHEVQVVEYLKTPPDRAALVDMLAALKARPADILRRRGNDDLLANEPAGGYGDEALLDLMVEHPILIERPIARSPKGAVLCRPAERLAEVL</sequence>
<dbReference type="InterPro" id="IPR036249">
    <property type="entry name" value="Thioredoxin-like_sf"/>
</dbReference>
<dbReference type="CDD" id="cd03034">
    <property type="entry name" value="ArsC_ArsC"/>
    <property type="match status" value="1"/>
</dbReference>
<protein>
    <recommendedName>
        <fullName evidence="5">Arsenate reductase</fullName>
        <ecNumber evidence="4">1.20.4.1</ecNumber>
    </recommendedName>
</protein>
<dbReference type="GO" id="GO:0046685">
    <property type="term" value="P:response to arsenic-containing substance"/>
    <property type="evidence" value="ECO:0007669"/>
    <property type="project" value="UniProtKB-KW"/>
</dbReference>
<dbReference type="PANTHER" id="PTHR30041:SF5">
    <property type="entry name" value="ARSENATE REDUCTASE-RELATED"/>
    <property type="match status" value="1"/>
</dbReference>
<evidence type="ECO:0000313" key="7">
    <source>
        <dbReference type="EMBL" id="ASG21489.1"/>
    </source>
</evidence>
<keyword evidence="8" id="KW-1185">Reference proteome</keyword>
<dbReference type="GO" id="GO:0008794">
    <property type="term" value="F:arsenate reductase (glutaredoxin) activity"/>
    <property type="evidence" value="ECO:0007669"/>
    <property type="project" value="UniProtKB-EC"/>
</dbReference>
<evidence type="ECO:0000256" key="2">
    <source>
        <dbReference type="ARBA" id="ARBA00022849"/>
    </source>
</evidence>
<evidence type="ECO:0000313" key="8">
    <source>
        <dbReference type="Proteomes" id="UP000197153"/>
    </source>
</evidence>